<dbReference type="AlphaFoldDB" id="A0A1V8TL35"/>
<sequence>MATAAMHHSRTDDGIVNTSKLFILADKDRRELLAREIRNNGRDVVAREQRKLYYESLARKTFYVFNDSVDMSGITNEPWRNRIRAANAAFRRTAINQILTSRQRCRETAACMIRKLPKELVIMILKQQALLIGPRNEYPAKTSLAVMLHDAAMSLFPIFKEPPTELFELALDVALATSSFRLYASLIVENHIAITSLRSSA</sequence>
<evidence type="ECO:0000313" key="2">
    <source>
        <dbReference type="Proteomes" id="UP000192596"/>
    </source>
</evidence>
<protein>
    <submittedName>
        <fullName evidence="1">Uncharacterized protein</fullName>
    </submittedName>
</protein>
<proteinExistence type="predicted"/>
<comment type="caution">
    <text evidence="1">The sequence shown here is derived from an EMBL/GenBank/DDBJ whole genome shotgun (WGS) entry which is preliminary data.</text>
</comment>
<name>A0A1V8TL35_9PEZI</name>
<gene>
    <name evidence="1" type="ORF">B0A48_02732</name>
</gene>
<evidence type="ECO:0000313" key="1">
    <source>
        <dbReference type="EMBL" id="OQO12093.1"/>
    </source>
</evidence>
<keyword evidence="2" id="KW-1185">Reference proteome</keyword>
<dbReference type="InParanoid" id="A0A1V8TL35"/>
<dbReference type="EMBL" id="NAJO01000005">
    <property type="protein sequence ID" value="OQO12093.1"/>
    <property type="molecule type" value="Genomic_DNA"/>
</dbReference>
<accession>A0A1V8TL35</accession>
<reference evidence="2" key="1">
    <citation type="submission" date="2017-03" db="EMBL/GenBank/DDBJ databases">
        <title>Genomes of endolithic fungi from Antarctica.</title>
        <authorList>
            <person name="Coleine C."/>
            <person name="Masonjones S."/>
            <person name="Stajich J.E."/>
        </authorList>
    </citation>
    <scope>NUCLEOTIDE SEQUENCE [LARGE SCALE GENOMIC DNA]</scope>
    <source>
        <strain evidence="2">CCFEE 5527</strain>
    </source>
</reference>
<organism evidence="1 2">
    <name type="scientific">Cryoendolithus antarcticus</name>
    <dbReference type="NCBI Taxonomy" id="1507870"/>
    <lineage>
        <taxon>Eukaryota</taxon>
        <taxon>Fungi</taxon>
        <taxon>Dikarya</taxon>
        <taxon>Ascomycota</taxon>
        <taxon>Pezizomycotina</taxon>
        <taxon>Dothideomycetes</taxon>
        <taxon>Dothideomycetidae</taxon>
        <taxon>Cladosporiales</taxon>
        <taxon>Cladosporiaceae</taxon>
        <taxon>Cryoendolithus</taxon>
    </lineage>
</organism>
<dbReference type="Proteomes" id="UP000192596">
    <property type="component" value="Unassembled WGS sequence"/>
</dbReference>